<dbReference type="SUPFAM" id="SSF52833">
    <property type="entry name" value="Thioredoxin-like"/>
    <property type="match status" value="1"/>
</dbReference>
<protein>
    <recommendedName>
        <fullName evidence="2">Alkyl hydroperoxide reductase subunit C/ Thiol specific antioxidant domain-containing protein</fullName>
    </recommendedName>
</protein>
<dbReference type="Pfam" id="PF00578">
    <property type="entry name" value="AhpC-TSA"/>
    <property type="match status" value="1"/>
</dbReference>
<evidence type="ECO:0000313" key="4">
    <source>
        <dbReference type="Proteomes" id="UP001500191"/>
    </source>
</evidence>
<evidence type="ECO:0000313" key="3">
    <source>
        <dbReference type="EMBL" id="GAA0501155.1"/>
    </source>
</evidence>
<name>A0ABN1BMC7_9DEIO</name>
<dbReference type="InterPro" id="IPR000866">
    <property type="entry name" value="AhpC/TSA"/>
</dbReference>
<feature type="chain" id="PRO_5047242557" description="Alkyl hydroperoxide reductase subunit C/ Thiol specific antioxidant domain-containing protein" evidence="1">
    <location>
        <begin position="23"/>
        <end position="198"/>
    </location>
</feature>
<feature type="domain" description="Alkyl hydroperoxide reductase subunit C/ Thiol specific antioxidant" evidence="2">
    <location>
        <begin position="50"/>
        <end position="160"/>
    </location>
</feature>
<dbReference type="RefSeq" id="WP_343755861.1">
    <property type="nucleotide sequence ID" value="NZ_BAAADB010000004.1"/>
</dbReference>
<accession>A0ABN1BMC7</accession>
<proteinExistence type="predicted"/>
<gene>
    <name evidence="3" type="ORF">GCM10008937_05730</name>
</gene>
<comment type="caution">
    <text evidence="3">The sequence shown here is derived from an EMBL/GenBank/DDBJ whole genome shotgun (WGS) entry which is preliminary data.</text>
</comment>
<keyword evidence="1" id="KW-0732">Signal</keyword>
<evidence type="ECO:0000256" key="1">
    <source>
        <dbReference type="SAM" id="SignalP"/>
    </source>
</evidence>
<dbReference type="Gene3D" id="3.40.30.10">
    <property type="entry name" value="Glutaredoxin"/>
    <property type="match status" value="1"/>
</dbReference>
<reference evidence="3 4" key="1">
    <citation type="journal article" date="2019" name="Int. J. Syst. Evol. Microbiol.">
        <title>The Global Catalogue of Microorganisms (GCM) 10K type strain sequencing project: providing services to taxonomists for standard genome sequencing and annotation.</title>
        <authorList>
            <consortium name="The Broad Institute Genomics Platform"/>
            <consortium name="The Broad Institute Genome Sequencing Center for Infectious Disease"/>
            <person name="Wu L."/>
            <person name="Ma J."/>
        </authorList>
    </citation>
    <scope>NUCLEOTIDE SEQUENCE [LARGE SCALE GENOMIC DNA]</scope>
    <source>
        <strain evidence="3 4">JCM 14368</strain>
    </source>
</reference>
<sequence>MKPTLITAAALALFCTAGGVLAYQKVSDHGRTEVTKYPFIDRSLKYRPEQTLPDHTFATAKGAVKLADLLGQHERNLIMVADYNCVPCVEELKGLHDIPGINDMNLIVISKDPLAFQSKYAAVMKLKFTYLHDKNETYAHKTLGSEATPQTILTDQKAEILFLQSGRLINSHGDNRLHDELPDLFGGAAGSGAQKENL</sequence>
<dbReference type="EMBL" id="BAAADB010000004">
    <property type="protein sequence ID" value="GAA0501155.1"/>
    <property type="molecule type" value="Genomic_DNA"/>
</dbReference>
<dbReference type="InterPro" id="IPR036249">
    <property type="entry name" value="Thioredoxin-like_sf"/>
</dbReference>
<keyword evidence="4" id="KW-1185">Reference proteome</keyword>
<dbReference type="Proteomes" id="UP001500191">
    <property type="component" value="Unassembled WGS sequence"/>
</dbReference>
<feature type="signal peptide" evidence="1">
    <location>
        <begin position="1"/>
        <end position="22"/>
    </location>
</feature>
<evidence type="ECO:0000259" key="2">
    <source>
        <dbReference type="Pfam" id="PF00578"/>
    </source>
</evidence>
<organism evidence="3 4">
    <name type="scientific">Deinococcus depolymerans</name>
    <dbReference type="NCBI Taxonomy" id="392408"/>
    <lineage>
        <taxon>Bacteria</taxon>
        <taxon>Thermotogati</taxon>
        <taxon>Deinococcota</taxon>
        <taxon>Deinococci</taxon>
        <taxon>Deinococcales</taxon>
        <taxon>Deinococcaceae</taxon>
        <taxon>Deinococcus</taxon>
    </lineage>
</organism>